<dbReference type="GeneID" id="98144944"/>
<evidence type="ECO:0000313" key="4">
    <source>
        <dbReference type="Proteomes" id="UP001610432"/>
    </source>
</evidence>
<sequence>MEPDSRASSEDGSRIQPSSPGAARCSGRCSSVRYAVVGLAFSCLIHSVLLVVLVVLLAVDLSLFVGDDDDDDDKCEG</sequence>
<feature type="transmembrane region" description="Helical" evidence="2">
    <location>
        <begin position="34"/>
        <end position="59"/>
    </location>
</feature>
<evidence type="ECO:0000256" key="2">
    <source>
        <dbReference type="SAM" id="Phobius"/>
    </source>
</evidence>
<dbReference type="RefSeq" id="XP_070883336.1">
    <property type="nucleotide sequence ID" value="XM_071029872.1"/>
</dbReference>
<gene>
    <name evidence="3" type="ORF">BJX67DRAFT_361461</name>
</gene>
<evidence type="ECO:0000313" key="3">
    <source>
        <dbReference type="EMBL" id="KAL2864357.1"/>
    </source>
</evidence>
<proteinExistence type="predicted"/>
<name>A0ABR4LLU6_9EURO</name>
<comment type="caution">
    <text evidence="3">The sequence shown here is derived from an EMBL/GenBank/DDBJ whole genome shotgun (WGS) entry which is preliminary data.</text>
</comment>
<dbReference type="Proteomes" id="UP001610432">
    <property type="component" value="Unassembled WGS sequence"/>
</dbReference>
<protein>
    <recommendedName>
        <fullName evidence="5">Transmembrane protein</fullName>
    </recommendedName>
</protein>
<keyword evidence="2" id="KW-1133">Transmembrane helix</keyword>
<reference evidence="3 4" key="1">
    <citation type="submission" date="2024-07" db="EMBL/GenBank/DDBJ databases">
        <title>Section-level genome sequencing and comparative genomics of Aspergillus sections Usti and Cavernicolus.</title>
        <authorList>
            <consortium name="Lawrence Berkeley National Laboratory"/>
            <person name="Nybo J.L."/>
            <person name="Vesth T.C."/>
            <person name="Theobald S."/>
            <person name="Frisvad J.C."/>
            <person name="Larsen T.O."/>
            <person name="Kjaerboelling I."/>
            <person name="Rothschild-Mancinelli K."/>
            <person name="Lyhne E.K."/>
            <person name="Kogle M.E."/>
            <person name="Barry K."/>
            <person name="Clum A."/>
            <person name="Na H."/>
            <person name="Ledsgaard L."/>
            <person name="Lin J."/>
            <person name="Lipzen A."/>
            <person name="Kuo A."/>
            <person name="Riley R."/>
            <person name="Mondo S."/>
            <person name="Labutti K."/>
            <person name="Haridas S."/>
            <person name="Pangalinan J."/>
            <person name="Salamov A.A."/>
            <person name="Simmons B.A."/>
            <person name="Magnuson J.K."/>
            <person name="Chen J."/>
            <person name="Drula E."/>
            <person name="Henrissat B."/>
            <person name="Wiebenga A."/>
            <person name="Lubbers R.J."/>
            <person name="Gomes A.C."/>
            <person name="Macurrencykelacurrency M.R."/>
            <person name="Stajich J."/>
            <person name="Grigoriev I.V."/>
            <person name="Mortensen U.H."/>
            <person name="De Vries R.P."/>
            <person name="Baker S.E."/>
            <person name="Andersen M.R."/>
        </authorList>
    </citation>
    <scope>NUCLEOTIDE SEQUENCE [LARGE SCALE GENOMIC DNA]</scope>
    <source>
        <strain evidence="3 4">CBS 449.75</strain>
    </source>
</reference>
<evidence type="ECO:0008006" key="5">
    <source>
        <dbReference type="Google" id="ProtNLM"/>
    </source>
</evidence>
<keyword evidence="2" id="KW-0812">Transmembrane</keyword>
<keyword evidence="4" id="KW-1185">Reference proteome</keyword>
<keyword evidence="2" id="KW-0472">Membrane</keyword>
<feature type="compositionally biased region" description="Basic and acidic residues" evidence="1">
    <location>
        <begin position="1"/>
        <end position="13"/>
    </location>
</feature>
<accession>A0ABR4LLU6</accession>
<organism evidence="3 4">
    <name type="scientific">Aspergillus lucknowensis</name>
    <dbReference type="NCBI Taxonomy" id="176173"/>
    <lineage>
        <taxon>Eukaryota</taxon>
        <taxon>Fungi</taxon>
        <taxon>Dikarya</taxon>
        <taxon>Ascomycota</taxon>
        <taxon>Pezizomycotina</taxon>
        <taxon>Eurotiomycetes</taxon>
        <taxon>Eurotiomycetidae</taxon>
        <taxon>Eurotiales</taxon>
        <taxon>Aspergillaceae</taxon>
        <taxon>Aspergillus</taxon>
        <taxon>Aspergillus subgen. Nidulantes</taxon>
    </lineage>
</organism>
<dbReference type="EMBL" id="JBFXLQ010000041">
    <property type="protein sequence ID" value="KAL2864357.1"/>
    <property type="molecule type" value="Genomic_DNA"/>
</dbReference>
<evidence type="ECO:0000256" key="1">
    <source>
        <dbReference type="SAM" id="MobiDB-lite"/>
    </source>
</evidence>
<feature type="region of interest" description="Disordered" evidence="1">
    <location>
        <begin position="1"/>
        <end position="26"/>
    </location>
</feature>